<dbReference type="InterPro" id="IPR000743">
    <property type="entry name" value="Glyco_hydro_28"/>
</dbReference>
<evidence type="ECO:0000256" key="7">
    <source>
        <dbReference type="ARBA" id="ARBA00023316"/>
    </source>
</evidence>
<organism evidence="9 10">
    <name type="scientific">Quillaja saponaria</name>
    <name type="common">Soap bark tree</name>
    <dbReference type="NCBI Taxonomy" id="32244"/>
    <lineage>
        <taxon>Eukaryota</taxon>
        <taxon>Viridiplantae</taxon>
        <taxon>Streptophyta</taxon>
        <taxon>Embryophyta</taxon>
        <taxon>Tracheophyta</taxon>
        <taxon>Spermatophyta</taxon>
        <taxon>Magnoliopsida</taxon>
        <taxon>eudicotyledons</taxon>
        <taxon>Gunneridae</taxon>
        <taxon>Pentapetalae</taxon>
        <taxon>rosids</taxon>
        <taxon>fabids</taxon>
        <taxon>Fabales</taxon>
        <taxon>Quillajaceae</taxon>
        <taxon>Quillaja</taxon>
    </lineage>
</organism>
<reference evidence="9" key="1">
    <citation type="journal article" date="2023" name="Science">
        <title>Elucidation of the pathway for biosynthesis of saponin adjuvants from the soapbark tree.</title>
        <authorList>
            <person name="Reed J."/>
            <person name="Orme A."/>
            <person name="El-Demerdash A."/>
            <person name="Owen C."/>
            <person name="Martin L.B.B."/>
            <person name="Misra R.C."/>
            <person name="Kikuchi S."/>
            <person name="Rejzek M."/>
            <person name="Martin A.C."/>
            <person name="Harkess A."/>
            <person name="Leebens-Mack J."/>
            <person name="Louveau T."/>
            <person name="Stephenson M.J."/>
            <person name="Osbourn A."/>
        </authorList>
    </citation>
    <scope>NUCLEOTIDE SEQUENCE</scope>
    <source>
        <strain evidence="9">S10</strain>
    </source>
</reference>
<evidence type="ECO:0000313" key="9">
    <source>
        <dbReference type="EMBL" id="KAJ7961919.1"/>
    </source>
</evidence>
<accession>A0AAD7PP51</accession>
<dbReference type="GO" id="GO:0016829">
    <property type="term" value="F:lyase activity"/>
    <property type="evidence" value="ECO:0007669"/>
    <property type="project" value="UniProtKB-KW"/>
</dbReference>
<keyword evidence="4" id="KW-0964">Secreted</keyword>
<evidence type="ECO:0000256" key="3">
    <source>
        <dbReference type="ARBA" id="ARBA00022512"/>
    </source>
</evidence>
<gene>
    <name evidence="9" type="ORF">O6P43_017212</name>
</gene>
<dbReference type="SMART" id="SM00710">
    <property type="entry name" value="PbH1"/>
    <property type="match status" value="5"/>
</dbReference>
<evidence type="ECO:0000313" key="10">
    <source>
        <dbReference type="Proteomes" id="UP001163823"/>
    </source>
</evidence>
<evidence type="ECO:0000256" key="1">
    <source>
        <dbReference type="ARBA" id="ARBA00004191"/>
    </source>
</evidence>
<dbReference type="InterPro" id="IPR012334">
    <property type="entry name" value="Pectin_lyas_fold"/>
</dbReference>
<keyword evidence="5 8" id="KW-0378">Hydrolase</keyword>
<dbReference type="GO" id="GO:0004650">
    <property type="term" value="F:polygalacturonase activity"/>
    <property type="evidence" value="ECO:0007669"/>
    <property type="project" value="InterPro"/>
</dbReference>
<dbReference type="FunFam" id="2.160.20.10:FF:000004">
    <property type="entry name" value="Pectin lyase-like superfamily protein"/>
    <property type="match status" value="1"/>
</dbReference>
<evidence type="ECO:0000256" key="8">
    <source>
        <dbReference type="RuleBase" id="RU361169"/>
    </source>
</evidence>
<dbReference type="GO" id="GO:0071555">
    <property type="term" value="P:cell wall organization"/>
    <property type="evidence" value="ECO:0007669"/>
    <property type="project" value="UniProtKB-KW"/>
</dbReference>
<dbReference type="GO" id="GO:0005975">
    <property type="term" value="P:carbohydrate metabolic process"/>
    <property type="evidence" value="ECO:0007669"/>
    <property type="project" value="InterPro"/>
</dbReference>
<dbReference type="InterPro" id="IPR011050">
    <property type="entry name" value="Pectin_lyase_fold/virulence"/>
</dbReference>
<comment type="caution">
    <text evidence="9">The sequence shown here is derived from an EMBL/GenBank/DDBJ whole genome shotgun (WGS) entry which is preliminary data.</text>
</comment>
<dbReference type="Proteomes" id="UP001163823">
    <property type="component" value="Chromosome 7"/>
</dbReference>
<dbReference type="PANTHER" id="PTHR31375">
    <property type="match status" value="1"/>
</dbReference>
<keyword evidence="7" id="KW-0961">Cell wall biogenesis/degradation</keyword>
<dbReference type="AlphaFoldDB" id="A0AAD7PP51"/>
<dbReference type="SUPFAM" id="SSF51126">
    <property type="entry name" value="Pectin lyase-like"/>
    <property type="match status" value="1"/>
</dbReference>
<dbReference type="Pfam" id="PF00295">
    <property type="entry name" value="Glyco_hydro_28"/>
    <property type="match status" value="1"/>
</dbReference>
<proteinExistence type="inferred from homology"/>
<evidence type="ECO:0000256" key="5">
    <source>
        <dbReference type="ARBA" id="ARBA00022801"/>
    </source>
</evidence>
<name>A0AAD7PP51_QUISA</name>
<dbReference type="EMBL" id="JARAOO010000007">
    <property type="protein sequence ID" value="KAJ7961919.1"/>
    <property type="molecule type" value="Genomic_DNA"/>
</dbReference>
<dbReference type="KEGG" id="qsa:O6P43_017212"/>
<keyword evidence="3" id="KW-0134">Cell wall</keyword>
<keyword evidence="10" id="KW-1185">Reference proteome</keyword>
<keyword evidence="6 8" id="KW-0326">Glycosidase</keyword>
<evidence type="ECO:0000256" key="2">
    <source>
        <dbReference type="ARBA" id="ARBA00008834"/>
    </source>
</evidence>
<evidence type="ECO:0000256" key="4">
    <source>
        <dbReference type="ARBA" id="ARBA00022525"/>
    </source>
</evidence>
<evidence type="ECO:0000256" key="6">
    <source>
        <dbReference type="ARBA" id="ARBA00023295"/>
    </source>
</evidence>
<keyword evidence="9" id="KW-0456">Lyase</keyword>
<sequence>MQRLYMGFIIKGVLKAPTDPSLVYISDKWISFQRLENLVVSGGGTLDGQGTVAWSLNDCSKNPNCRTLPTTMRFDFVKNVQIHHLRSIDSKSNHFMIFGCENMNITELRILAPGDSPNTDGIKIGRSFNVDISRIIIGTGDDCIALISGTKNVHISQVDCGPGHGISVGSLGKYQEEEDVEDIVVKNCSFHGTSDGVRIKTWASRFDVKASNLVYEDIVMNNVGNPIIIDQQYCPHPPCNQETASNVQISGVTYKNIRGSSRSDVAVSIRCSQSRPCKNITMEGINLKHQIVGGLVRSQCSHVNGVSYGKQNPPSCI</sequence>
<comment type="subcellular location">
    <subcellularLocation>
        <location evidence="1">Secreted</location>
        <location evidence="1">Cell wall</location>
    </subcellularLocation>
</comment>
<protein>
    <submittedName>
        <fullName evidence="9">Pectin lyase-like superfamily protein</fullName>
    </submittedName>
</protein>
<dbReference type="Gene3D" id="2.160.20.10">
    <property type="entry name" value="Single-stranded right-handed beta-helix, Pectin lyase-like"/>
    <property type="match status" value="1"/>
</dbReference>
<dbReference type="InterPro" id="IPR006626">
    <property type="entry name" value="PbH1"/>
</dbReference>
<comment type="similarity">
    <text evidence="2 8">Belongs to the glycosyl hydrolase 28 family.</text>
</comment>